<keyword evidence="4" id="KW-0804">Transcription</keyword>
<dbReference type="PANTHER" id="PTHR44688:SF16">
    <property type="entry name" value="DNA-BINDING TRANSCRIPTIONAL ACTIVATOR DEVR_DOSR"/>
    <property type="match status" value="1"/>
</dbReference>
<dbReference type="GO" id="GO:0006355">
    <property type="term" value="P:regulation of DNA-templated transcription"/>
    <property type="evidence" value="ECO:0007669"/>
    <property type="project" value="InterPro"/>
</dbReference>
<organism evidence="6">
    <name type="scientific">Serratia fonticola</name>
    <dbReference type="NCBI Taxonomy" id="47917"/>
    <lineage>
        <taxon>Bacteria</taxon>
        <taxon>Pseudomonadati</taxon>
        <taxon>Pseudomonadota</taxon>
        <taxon>Gammaproteobacteria</taxon>
        <taxon>Enterobacterales</taxon>
        <taxon>Yersiniaceae</taxon>
        <taxon>Serratia</taxon>
    </lineage>
</organism>
<dbReference type="SUPFAM" id="SSF46894">
    <property type="entry name" value="C-terminal effector domain of the bipartite response regulators"/>
    <property type="match status" value="1"/>
</dbReference>
<dbReference type="SMART" id="SM00421">
    <property type="entry name" value="HTH_LUXR"/>
    <property type="match status" value="1"/>
</dbReference>
<dbReference type="PRINTS" id="PR00038">
    <property type="entry name" value="HTHLUXR"/>
</dbReference>
<evidence type="ECO:0000259" key="5">
    <source>
        <dbReference type="PROSITE" id="PS50043"/>
    </source>
</evidence>
<dbReference type="GeneID" id="30323786"/>
<dbReference type="InterPro" id="IPR016032">
    <property type="entry name" value="Sig_transdc_resp-reg_C-effctor"/>
</dbReference>
<reference evidence="6" key="1">
    <citation type="submission" date="2019-05" db="EMBL/GenBank/DDBJ databases">
        <authorList>
            <consortium name="Pathogen Informatics"/>
        </authorList>
    </citation>
    <scope>NUCLEOTIDE SEQUENCE [LARGE SCALE GENOMIC DNA]</scope>
    <source>
        <strain evidence="6">NCTC12965</strain>
    </source>
</reference>
<dbReference type="RefSeq" id="WP_024485520.1">
    <property type="nucleotide sequence ID" value="NZ_CAMKUH010000001.1"/>
</dbReference>
<keyword evidence="2" id="KW-0238">DNA-binding</keyword>
<gene>
    <name evidence="6" type="primary">uhpA_3</name>
    <name evidence="6" type="ORF">NCTC12965_06242</name>
</gene>
<sequence>MIPTLTIMISDTNHYFAKGLEAVLRQYFTNQGLTPRFFINDHRGYSADLIFQNVDTQHGVQFCQYHQTLTKSKVIAIQDSANTYHRMQPACLYVQGLIHRDIDCEEMLLEVERVWEFGAQTSDRPDCPCCGKALTLREKQVLSTIQHGMCLSQVARFLSLSPKTISAHKRNAMGKLGLQRNSELFYWLRNGGLNNQEETFS</sequence>
<dbReference type="Gene3D" id="1.10.10.10">
    <property type="entry name" value="Winged helix-like DNA-binding domain superfamily/Winged helix DNA-binding domain"/>
    <property type="match status" value="1"/>
</dbReference>
<keyword evidence="3" id="KW-0010">Activator</keyword>
<dbReference type="CDD" id="cd06170">
    <property type="entry name" value="LuxR_C_like"/>
    <property type="match status" value="1"/>
</dbReference>
<dbReference type="InterPro" id="IPR036388">
    <property type="entry name" value="WH-like_DNA-bd_sf"/>
</dbReference>
<dbReference type="Pfam" id="PF00196">
    <property type="entry name" value="GerE"/>
    <property type="match status" value="1"/>
</dbReference>
<dbReference type="PROSITE" id="PS50043">
    <property type="entry name" value="HTH_LUXR_2"/>
    <property type="match status" value="1"/>
</dbReference>
<evidence type="ECO:0000313" key="6">
    <source>
        <dbReference type="EMBL" id="VTR51836.1"/>
    </source>
</evidence>
<name>A0A4U9VWB3_SERFO</name>
<evidence type="ECO:0000256" key="1">
    <source>
        <dbReference type="ARBA" id="ARBA00023015"/>
    </source>
</evidence>
<evidence type="ECO:0000256" key="2">
    <source>
        <dbReference type="ARBA" id="ARBA00023125"/>
    </source>
</evidence>
<dbReference type="PANTHER" id="PTHR44688">
    <property type="entry name" value="DNA-BINDING TRANSCRIPTIONAL ACTIVATOR DEVR_DOSR"/>
    <property type="match status" value="1"/>
</dbReference>
<dbReference type="GO" id="GO:0003677">
    <property type="term" value="F:DNA binding"/>
    <property type="evidence" value="ECO:0007669"/>
    <property type="project" value="UniProtKB-KW"/>
</dbReference>
<accession>A0A4U9VWB3</accession>
<feature type="domain" description="HTH luxR-type" evidence="5">
    <location>
        <begin position="127"/>
        <end position="192"/>
    </location>
</feature>
<dbReference type="EMBL" id="CABEEZ010000125">
    <property type="protein sequence ID" value="VTR51836.1"/>
    <property type="molecule type" value="Genomic_DNA"/>
</dbReference>
<evidence type="ECO:0000256" key="4">
    <source>
        <dbReference type="ARBA" id="ARBA00023163"/>
    </source>
</evidence>
<protein>
    <submittedName>
        <fullName evidence="6">Transcriptional regulatory protein uhpA</fullName>
    </submittedName>
</protein>
<evidence type="ECO:0000256" key="3">
    <source>
        <dbReference type="ARBA" id="ARBA00023159"/>
    </source>
</evidence>
<dbReference type="InterPro" id="IPR000792">
    <property type="entry name" value="Tscrpt_reg_LuxR_C"/>
</dbReference>
<dbReference type="AlphaFoldDB" id="A0A4U9VWB3"/>
<keyword evidence="1" id="KW-0805">Transcription regulation</keyword>
<proteinExistence type="predicted"/>